<dbReference type="STRING" id="1577474.GA0111570_1043"/>
<evidence type="ECO:0000313" key="1">
    <source>
        <dbReference type="EMBL" id="SDB82461.1"/>
    </source>
</evidence>
<dbReference type="EMBL" id="FMYF01000004">
    <property type="protein sequence ID" value="SDB82461.1"/>
    <property type="molecule type" value="Genomic_DNA"/>
</dbReference>
<gene>
    <name evidence="1" type="ORF">GA0111570_1043</name>
</gene>
<dbReference type="AlphaFoldDB" id="A0A1G6GKC7"/>
<dbReference type="InterPro" id="IPR021466">
    <property type="entry name" value="Put_rhamnosyl_transferase"/>
</dbReference>
<evidence type="ECO:0000313" key="2">
    <source>
        <dbReference type="Proteomes" id="UP000199086"/>
    </source>
</evidence>
<reference evidence="1 2" key="1">
    <citation type="submission" date="2016-06" db="EMBL/GenBank/DDBJ databases">
        <authorList>
            <person name="Olsen C.W."/>
            <person name="Carey S."/>
            <person name="Hinshaw L."/>
            <person name="Karasin A.I."/>
        </authorList>
    </citation>
    <scope>NUCLEOTIDE SEQUENCE [LARGE SCALE GENOMIC DNA]</scope>
    <source>
        <strain evidence="1 2">LZ-22</strain>
    </source>
</reference>
<keyword evidence="2" id="KW-1185">Reference proteome</keyword>
<dbReference type="Pfam" id="PF11316">
    <property type="entry name" value="Rhamno_transf"/>
    <property type="match status" value="1"/>
</dbReference>
<keyword evidence="1" id="KW-0808">Transferase</keyword>
<dbReference type="Proteomes" id="UP000199086">
    <property type="component" value="Unassembled WGS sequence"/>
</dbReference>
<dbReference type="GO" id="GO:0016740">
    <property type="term" value="F:transferase activity"/>
    <property type="evidence" value="ECO:0007669"/>
    <property type="project" value="UniProtKB-KW"/>
</dbReference>
<proteinExistence type="predicted"/>
<protein>
    <submittedName>
        <fullName evidence="1">Putative rhamnosyl transferase</fullName>
    </submittedName>
</protein>
<organism evidence="1 2">
    <name type="scientific">Raineyella antarctica</name>
    <dbReference type="NCBI Taxonomy" id="1577474"/>
    <lineage>
        <taxon>Bacteria</taxon>
        <taxon>Bacillati</taxon>
        <taxon>Actinomycetota</taxon>
        <taxon>Actinomycetes</taxon>
        <taxon>Propionibacteriales</taxon>
        <taxon>Propionibacteriaceae</taxon>
        <taxon>Raineyella</taxon>
    </lineage>
</organism>
<accession>A0A1G6GKC7</accession>
<dbReference type="RefSeq" id="WP_092608321.1">
    <property type="nucleotide sequence ID" value="NZ_FMYF01000004.1"/>
</dbReference>
<name>A0A1G6GKC7_9ACTN</name>
<dbReference type="OrthoDB" id="9771846at2"/>
<sequence length="297" mass="33975">MILDNAVHKAGDAEPTGPVTMPDPARYDHFLVTRFNVRSFYHSGEPTEAWLRERLELFLTFCLPSVAGQSSGRFTWLVFFDDQTPAWFRELVEARSGKVFEAVYVTGYFDHHTVSREVGLRATAPFIITTRLDNDDALSRDFISVIQQQFAEQDFQFINLTSGAQFADGRYYLRPYTKNPFLSLIERNEGDLRTVMVEHHYRIDQAGPVRNVRTWHPQWLQIVHGGNVLNEIVGLRVPARSVTPYFCGDLPQQDAWGDLLTGMLATSLRIALRLLRKPQRLRELVSVIRAHAVPSGR</sequence>